<evidence type="ECO:0000313" key="7">
    <source>
        <dbReference type="EMBL" id="QDK71077.1"/>
    </source>
</evidence>
<evidence type="ECO:0000256" key="4">
    <source>
        <dbReference type="ARBA" id="ARBA00022989"/>
    </source>
</evidence>
<gene>
    <name evidence="7" type="ORF">FLP15_07830</name>
</gene>
<feature type="transmembrane region" description="Helical" evidence="6">
    <location>
        <begin position="149"/>
        <end position="172"/>
    </location>
</feature>
<dbReference type="Pfam" id="PF01810">
    <property type="entry name" value="LysE"/>
    <property type="match status" value="1"/>
</dbReference>
<feature type="transmembrane region" description="Helical" evidence="6">
    <location>
        <begin position="39"/>
        <end position="63"/>
    </location>
</feature>
<dbReference type="OrthoDB" id="5638726at2"/>
<keyword evidence="8" id="KW-1185">Reference proteome</keyword>
<evidence type="ECO:0000256" key="1">
    <source>
        <dbReference type="ARBA" id="ARBA00004651"/>
    </source>
</evidence>
<accession>A0A514Z964</accession>
<dbReference type="AlphaFoldDB" id="A0A514Z964"/>
<dbReference type="PANTHER" id="PTHR30086">
    <property type="entry name" value="ARGININE EXPORTER PROTEIN ARGO"/>
    <property type="match status" value="1"/>
</dbReference>
<dbReference type="InterPro" id="IPR001123">
    <property type="entry name" value="LeuE-type"/>
</dbReference>
<feature type="transmembrane region" description="Helical" evidence="6">
    <location>
        <begin position="179"/>
        <end position="208"/>
    </location>
</feature>
<keyword evidence="3 6" id="KW-0812">Transmembrane</keyword>
<name>A0A514Z964_9LACT</name>
<feature type="transmembrane region" description="Helical" evidence="6">
    <location>
        <begin position="6"/>
        <end position="27"/>
    </location>
</feature>
<evidence type="ECO:0000313" key="8">
    <source>
        <dbReference type="Proteomes" id="UP000315128"/>
    </source>
</evidence>
<evidence type="ECO:0000256" key="5">
    <source>
        <dbReference type="ARBA" id="ARBA00023136"/>
    </source>
</evidence>
<reference evidence="7 8" key="1">
    <citation type="submission" date="2019-07" db="EMBL/GenBank/DDBJ databases">
        <title>Genome sequencing of KACC 19320.</title>
        <authorList>
            <person name="Heo J."/>
            <person name="Kim S.-J."/>
            <person name="Kim J.-S."/>
            <person name="Hong S.-B."/>
            <person name="Kwon S.-W."/>
        </authorList>
    </citation>
    <scope>NUCLEOTIDE SEQUENCE [LARGE SCALE GENOMIC DNA]</scope>
    <source>
        <strain evidence="7 8">KACC 19320</strain>
    </source>
</reference>
<dbReference type="EMBL" id="CP041356">
    <property type="protein sequence ID" value="QDK71077.1"/>
    <property type="molecule type" value="Genomic_DNA"/>
</dbReference>
<sequence>MLFVIFKGMLIGFAAIAPIGMQNIYVFNNALTNNIKKALFYAFFIWFSDAIFEIAAFYGMGALISSNEIFKLMVMGIGGALLIYIARGILKDARATHFDQNTQVNASQTLGKVLLSSLLLVWANPQALIDGSLMLGALHGTLSGIDAFYFISGVLLATILWFYGITLFVGLLKEKLPKFFLVWINVISGAIVLIYGIYLVVHVLIILFK</sequence>
<evidence type="ECO:0000256" key="6">
    <source>
        <dbReference type="SAM" id="Phobius"/>
    </source>
</evidence>
<organism evidence="7 8">
    <name type="scientific">Lactococcus protaetiae</name>
    <dbReference type="NCBI Taxonomy" id="2592653"/>
    <lineage>
        <taxon>Bacteria</taxon>
        <taxon>Bacillati</taxon>
        <taxon>Bacillota</taxon>
        <taxon>Bacilli</taxon>
        <taxon>Lactobacillales</taxon>
        <taxon>Streptococcaceae</taxon>
        <taxon>Lactococcus</taxon>
    </lineage>
</organism>
<keyword evidence="2" id="KW-1003">Cell membrane</keyword>
<protein>
    <submittedName>
        <fullName evidence="7">Amino acid transporter</fullName>
    </submittedName>
</protein>
<dbReference type="Proteomes" id="UP000315128">
    <property type="component" value="Chromosome"/>
</dbReference>
<dbReference type="KEGG" id="lack:FLP15_07830"/>
<proteinExistence type="predicted"/>
<evidence type="ECO:0000256" key="2">
    <source>
        <dbReference type="ARBA" id="ARBA00022475"/>
    </source>
</evidence>
<feature type="transmembrane region" description="Helical" evidence="6">
    <location>
        <begin position="69"/>
        <end position="90"/>
    </location>
</feature>
<dbReference type="PANTHER" id="PTHR30086:SF20">
    <property type="entry name" value="ARGININE EXPORTER PROTEIN ARGO-RELATED"/>
    <property type="match status" value="1"/>
</dbReference>
<dbReference type="RefSeq" id="WP_142766644.1">
    <property type="nucleotide sequence ID" value="NZ_CP041356.1"/>
</dbReference>
<feature type="transmembrane region" description="Helical" evidence="6">
    <location>
        <begin position="110"/>
        <end position="129"/>
    </location>
</feature>
<keyword evidence="4 6" id="KW-1133">Transmembrane helix</keyword>
<keyword evidence="5 6" id="KW-0472">Membrane</keyword>
<dbReference type="GO" id="GO:0005886">
    <property type="term" value="C:plasma membrane"/>
    <property type="evidence" value="ECO:0007669"/>
    <property type="project" value="UniProtKB-SubCell"/>
</dbReference>
<comment type="subcellular location">
    <subcellularLocation>
        <location evidence="1">Cell membrane</location>
        <topology evidence="1">Multi-pass membrane protein</topology>
    </subcellularLocation>
</comment>
<evidence type="ECO:0000256" key="3">
    <source>
        <dbReference type="ARBA" id="ARBA00022692"/>
    </source>
</evidence>
<dbReference type="GO" id="GO:0015171">
    <property type="term" value="F:amino acid transmembrane transporter activity"/>
    <property type="evidence" value="ECO:0007669"/>
    <property type="project" value="TreeGrafter"/>
</dbReference>